<evidence type="ECO:0000313" key="1">
    <source>
        <dbReference type="EMBL" id="STH71526.1"/>
    </source>
</evidence>
<gene>
    <name evidence="1" type="ORF">NCTC11341_03157</name>
</gene>
<organism evidence="1 2">
    <name type="scientific">Escherichia coli</name>
    <dbReference type="NCBI Taxonomy" id="562"/>
    <lineage>
        <taxon>Bacteria</taxon>
        <taxon>Pseudomonadati</taxon>
        <taxon>Pseudomonadota</taxon>
        <taxon>Gammaproteobacteria</taxon>
        <taxon>Enterobacterales</taxon>
        <taxon>Enterobacteriaceae</taxon>
        <taxon>Escherichia</taxon>
    </lineage>
</organism>
<evidence type="ECO:0000313" key="2">
    <source>
        <dbReference type="Proteomes" id="UP000254428"/>
    </source>
</evidence>
<proteinExistence type="predicted"/>
<dbReference type="EMBL" id="UGBT01000002">
    <property type="protein sequence ID" value="STH71526.1"/>
    <property type="molecule type" value="Genomic_DNA"/>
</dbReference>
<dbReference type="AlphaFoldDB" id="A0A376NZP0"/>
<sequence length="145" mass="15186">MISAASRAISTAPSTEMPISAARKAGASLIPSPIKPTTCPSRFSKVTMRSLCIGVRRANSVVRCARFASSSSDSVSISLPMTTSPASSPTSWHTFAATNSLSPVRIFTVIPLAFNAFSAGAVVSFGGSRKAIYPSRIRSDSSARW</sequence>
<accession>A0A376NZP0</accession>
<protein>
    <submittedName>
        <fullName evidence="1">Uncharacterized protein</fullName>
    </submittedName>
</protein>
<dbReference type="Proteomes" id="UP000254428">
    <property type="component" value="Unassembled WGS sequence"/>
</dbReference>
<reference evidence="1 2" key="1">
    <citation type="submission" date="2018-06" db="EMBL/GenBank/DDBJ databases">
        <authorList>
            <consortium name="Pathogen Informatics"/>
            <person name="Doyle S."/>
        </authorList>
    </citation>
    <scope>NUCLEOTIDE SEQUENCE [LARGE SCALE GENOMIC DNA]</scope>
    <source>
        <strain evidence="1 2">NCTC11341</strain>
    </source>
</reference>
<name>A0A376NZP0_ECOLX</name>